<accession>A0A9D3ZIU4</accession>
<evidence type="ECO:0000313" key="2">
    <source>
        <dbReference type="Proteomes" id="UP000828251"/>
    </source>
</evidence>
<dbReference type="AlphaFoldDB" id="A0A9D3ZIU4"/>
<name>A0A9D3ZIU4_9ROSI</name>
<feature type="non-terminal residue" evidence="1">
    <location>
        <position position="1"/>
    </location>
</feature>
<gene>
    <name evidence="1" type="ORF">J1N35_041024</name>
</gene>
<proteinExistence type="predicted"/>
<protein>
    <submittedName>
        <fullName evidence="1">Uncharacterized protein</fullName>
    </submittedName>
</protein>
<dbReference type="Proteomes" id="UP000828251">
    <property type="component" value="Unassembled WGS sequence"/>
</dbReference>
<comment type="caution">
    <text evidence="1">The sequence shown here is derived from an EMBL/GenBank/DDBJ whole genome shotgun (WGS) entry which is preliminary data.</text>
</comment>
<organism evidence="1 2">
    <name type="scientific">Gossypium stocksii</name>
    <dbReference type="NCBI Taxonomy" id="47602"/>
    <lineage>
        <taxon>Eukaryota</taxon>
        <taxon>Viridiplantae</taxon>
        <taxon>Streptophyta</taxon>
        <taxon>Embryophyta</taxon>
        <taxon>Tracheophyta</taxon>
        <taxon>Spermatophyta</taxon>
        <taxon>Magnoliopsida</taxon>
        <taxon>eudicotyledons</taxon>
        <taxon>Gunneridae</taxon>
        <taxon>Pentapetalae</taxon>
        <taxon>rosids</taxon>
        <taxon>malvids</taxon>
        <taxon>Malvales</taxon>
        <taxon>Malvaceae</taxon>
        <taxon>Malvoideae</taxon>
        <taxon>Gossypium</taxon>
    </lineage>
</organism>
<sequence>KEKHAKRNRLIPLGHLKWKGREPRILETYPSLNVFLTTRKGTSRQVAKNGRII</sequence>
<keyword evidence="2" id="KW-1185">Reference proteome</keyword>
<reference evidence="1 2" key="1">
    <citation type="journal article" date="2021" name="Plant Biotechnol. J.">
        <title>Multi-omics assisted identification of the key and species-specific regulatory components of drought-tolerant mechanisms in Gossypium stocksii.</title>
        <authorList>
            <person name="Yu D."/>
            <person name="Ke L."/>
            <person name="Zhang D."/>
            <person name="Wu Y."/>
            <person name="Sun Y."/>
            <person name="Mei J."/>
            <person name="Sun J."/>
            <person name="Sun Y."/>
        </authorList>
    </citation>
    <scope>NUCLEOTIDE SEQUENCE [LARGE SCALE GENOMIC DNA]</scope>
    <source>
        <strain evidence="2">cv. E1</strain>
        <tissue evidence="1">Leaf</tissue>
    </source>
</reference>
<evidence type="ECO:0000313" key="1">
    <source>
        <dbReference type="EMBL" id="KAH1039281.1"/>
    </source>
</evidence>
<dbReference type="EMBL" id="JAIQCV010000012">
    <property type="protein sequence ID" value="KAH1039281.1"/>
    <property type="molecule type" value="Genomic_DNA"/>
</dbReference>